<sequence length="703" mass="76473">MDKDTKADLGSASPTQSPPVKQRKKFAVPPVKVACLQCRASRIRCDGNSTCSNCVIKGKTCTYTRSKRGGARCRKSKTTVVEKELSPSSRSDTSLSLDQCDLLELCQPAIGILCAIPICGDVANIKSSDITLPGPLFLAQPGAGLTNQDAFKDDTDFIFDTIFSTNFETTDVNDSGYGSPEVPKKMPEPEKSRSMARIYACDQDLLNAYYKYIHPYFPVLPPQVEEQISSPSKSSEASFQNGSQDSMPSSPLALAISATLALIPHPNDPSPESMESVLQRRSQAQAFAVSALESLETESELLYSTTKPSEALSQGPTLLPRPPFHPHCRVENESVVALLILGTYEYAQRGNISKLRTRAGQALVAAMGLELHSRSEESGPYSEGDRRAWWMTYILVCQGSILSNTSLTIYLYDPRFTTPKPTFKADPAAWDTFLQAQQVIVTATQFVLDLEVALKKGSNFSTIGDRMLELEALLDPLCNEANQWTLDPSVKLAAGELAVSQSLRGMAKIKLNSARIKLHRYCAFSDMPVFTQKHCDLKASSDGIPDHGVDPRFGVLPFNSHFSAKLCMKSAFNIAHAFQSLPSPVSDELVEAPRMVPIFACCAMQSSYAMVMLSYRTRAMGFGGSLDGASPAKVLLGQLGEGLRLVLNALRNYSIAYEALGGMKDQILVAADSVDIMQYGMVDELPQLGGCCEGMSVSVKSQM</sequence>
<gene>
    <name evidence="4" type="ORF">BP6252_11783</name>
</gene>
<dbReference type="PANTHER" id="PTHR47431:SF5">
    <property type="entry name" value="ZN(II)2CYS6 TRANSCRIPTION FACTOR (EUROFUNG)"/>
    <property type="match status" value="1"/>
</dbReference>
<proteinExistence type="predicted"/>
<evidence type="ECO:0000256" key="2">
    <source>
        <dbReference type="SAM" id="MobiDB-lite"/>
    </source>
</evidence>
<feature type="domain" description="Zn(2)-C6 fungal-type" evidence="3">
    <location>
        <begin position="34"/>
        <end position="63"/>
    </location>
</feature>
<protein>
    <recommendedName>
        <fullName evidence="3">Zn(2)-C6 fungal-type domain-containing protein</fullName>
    </recommendedName>
</protein>
<dbReference type="EMBL" id="PDLM01000014">
    <property type="protein sequence ID" value="RDW62350.1"/>
    <property type="molecule type" value="Genomic_DNA"/>
</dbReference>
<dbReference type="InterPro" id="IPR036864">
    <property type="entry name" value="Zn2-C6_fun-type_DNA-bd_sf"/>
</dbReference>
<dbReference type="PROSITE" id="PS00463">
    <property type="entry name" value="ZN2_CY6_FUNGAL_1"/>
    <property type="match status" value="1"/>
</dbReference>
<accession>A0A3D8QL13</accession>
<dbReference type="PANTHER" id="PTHR47431">
    <property type="entry name" value="ZN(II)2CYS6 TRANSCRIPTION FACTOR (EUROFUNG)-RELATED"/>
    <property type="match status" value="1"/>
</dbReference>
<dbReference type="GO" id="GO:0008270">
    <property type="term" value="F:zinc ion binding"/>
    <property type="evidence" value="ECO:0007669"/>
    <property type="project" value="InterPro"/>
</dbReference>
<dbReference type="CDD" id="cd00067">
    <property type="entry name" value="GAL4"/>
    <property type="match status" value="1"/>
</dbReference>
<evidence type="ECO:0000256" key="1">
    <source>
        <dbReference type="ARBA" id="ARBA00023242"/>
    </source>
</evidence>
<keyword evidence="5" id="KW-1185">Reference proteome</keyword>
<dbReference type="Pfam" id="PF00172">
    <property type="entry name" value="Zn_clus"/>
    <property type="match status" value="1"/>
</dbReference>
<feature type="region of interest" description="Disordered" evidence="2">
    <location>
        <begin position="227"/>
        <end position="250"/>
    </location>
</feature>
<dbReference type="CDD" id="cd12148">
    <property type="entry name" value="fungal_TF_MHR"/>
    <property type="match status" value="1"/>
</dbReference>
<dbReference type="SMART" id="SM00066">
    <property type="entry name" value="GAL4"/>
    <property type="match status" value="1"/>
</dbReference>
<dbReference type="Gene3D" id="4.10.240.10">
    <property type="entry name" value="Zn(2)-C6 fungal-type DNA-binding domain"/>
    <property type="match status" value="1"/>
</dbReference>
<reference evidence="4 5" key="1">
    <citation type="journal article" date="2018" name="IMA Fungus">
        <title>IMA Genome-F 9: Draft genome sequence of Annulohypoxylon stygium, Aspergillus mulundensis, Berkeleyomyces basicola (syn. Thielaviopsis basicola), Ceratocystis smalleyi, two Cercospora beticola strains, Coleophoma cylindrospora, Fusarium fracticaudum, Phialophora cf. hyalina, and Morchella septimelata.</title>
        <authorList>
            <person name="Wingfield B.D."/>
            <person name="Bills G.F."/>
            <person name="Dong Y."/>
            <person name="Huang W."/>
            <person name="Nel W.J."/>
            <person name="Swalarsk-Parry B.S."/>
            <person name="Vaghefi N."/>
            <person name="Wilken P.M."/>
            <person name="An Z."/>
            <person name="de Beer Z.W."/>
            <person name="De Vos L."/>
            <person name="Chen L."/>
            <person name="Duong T.A."/>
            <person name="Gao Y."/>
            <person name="Hammerbacher A."/>
            <person name="Kikkert J.R."/>
            <person name="Li Y."/>
            <person name="Li H."/>
            <person name="Li K."/>
            <person name="Li Q."/>
            <person name="Liu X."/>
            <person name="Ma X."/>
            <person name="Naidoo K."/>
            <person name="Pethybridge S.J."/>
            <person name="Sun J."/>
            <person name="Steenkamp E.T."/>
            <person name="van der Nest M.A."/>
            <person name="van Wyk S."/>
            <person name="Wingfield M.J."/>
            <person name="Xiong C."/>
            <person name="Yue Q."/>
            <person name="Zhang X."/>
        </authorList>
    </citation>
    <scope>NUCLEOTIDE SEQUENCE [LARGE SCALE GENOMIC DNA]</scope>
    <source>
        <strain evidence="4 5">BP6252</strain>
    </source>
</reference>
<dbReference type="OrthoDB" id="2123952at2759"/>
<dbReference type="AlphaFoldDB" id="A0A3D8QL13"/>
<dbReference type="Proteomes" id="UP000256645">
    <property type="component" value="Unassembled WGS sequence"/>
</dbReference>
<dbReference type="PROSITE" id="PS50048">
    <property type="entry name" value="ZN2_CY6_FUNGAL_2"/>
    <property type="match status" value="1"/>
</dbReference>
<name>A0A3D8QL13_9HELO</name>
<evidence type="ECO:0000259" key="3">
    <source>
        <dbReference type="PROSITE" id="PS50048"/>
    </source>
</evidence>
<dbReference type="SUPFAM" id="SSF57701">
    <property type="entry name" value="Zn2/Cys6 DNA-binding domain"/>
    <property type="match status" value="1"/>
</dbReference>
<dbReference type="STRING" id="1849047.A0A3D8QL13"/>
<evidence type="ECO:0000313" key="4">
    <source>
        <dbReference type="EMBL" id="RDW62350.1"/>
    </source>
</evidence>
<keyword evidence="1" id="KW-0539">Nucleus</keyword>
<evidence type="ECO:0000313" key="5">
    <source>
        <dbReference type="Proteomes" id="UP000256645"/>
    </source>
</evidence>
<dbReference type="InterPro" id="IPR001138">
    <property type="entry name" value="Zn2Cys6_DnaBD"/>
</dbReference>
<feature type="compositionally biased region" description="Polar residues" evidence="2">
    <location>
        <begin position="227"/>
        <end position="245"/>
    </location>
</feature>
<feature type="region of interest" description="Disordered" evidence="2">
    <location>
        <begin position="1"/>
        <end position="25"/>
    </location>
</feature>
<organism evidence="4 5">
    <name type="scientific">Coleophoma cylindrospora</name>
    <dbReference type="NCBI Taxonomy" id="1849047"/>
    <lineage>
        <taxon>Eukaryota</taxon>
        <taxon>Fungi</taxon>
        <taxon>Dikarya</taxon>
        <taxon>Ascomycota</taxon>
        <taxon>Pezizomycotina</taxon>
        <taxon>Leotiomycetes</taxon>
        <taxon>Helotiales</taxon>
        <taxon>Dermateaceae</taxon>
        <taxon>Coleophoma</taxon>
    </lineage>
</organism>
<dbReference type="GO" id="GO:0000981">
    <property type="term" value="F:DNA-binding transcription factor activity, RNA polymerase II-specific"/>
    <property type="evidence" value="ECO:0007669"/>
    <property type="project" value="InterPro"/>
</dbReference>
<comment type="caution">
    <text evidence="4">The sequence shown here is derived from an EMBL/GenBank/DDBJ whole genome shotgun (WGS) entry which is preliminary data.</text>
</comment>